<protein>
    <submittedName>
        <fullName evidence="3">Type 1 fimbria pilin</fullName>
    </submittedName>
</protein>
<dbReference type="GO" id="GO:0009289">
    <property type="term" value="C:pilus"/>
    <property type="evidence" value="ECO:0007669"/>
    <property type="project" value="InterPro"/>
</dbReference>
<dbReference type="PANTHER" id="PTHR33420:SF26">
    <property type="entry name" value="FIMBRIAL SUBUNIT"/>
    <property type="match status" value="1"/>
</dbReference>
<dbReference type="Gene3D" id="2.60.40.1090">
    <property type="entry name" value="Fimbrial-type adhesion domain"/>
    <property type="match status" value="1"/>
</dbReference>
<evidence type="ECO:0000313" key="4">
    <source>
        <dbReference type="Proteomes" id="UP000566995"/>
    </source>
</evidence>
<feature type="chain" id="PRO_5031166973" evidence="1">
    <location>
        <begin position="23"/>
        <end position="193"/>
    </location>
</feature>
<evidence type="ECO:0000256" key="1">
    <source>
        <dbReference type="SAM" id="SignalP"/>
    </source>
</evidence>
<dbReference type="InterPro" id="IPR036937">
    <property type="entry name" value="Adhesion_dom_fimbrial_sf"/>
</dbReference>
<keyword evidence="1" id="KW-0732">Signal</keyword>
<name>A0A7W7KJN1_PSENT</name>
<dbReference type="InterPro" id="IPR000259">
    <property type="entry name" value="Adhesion_dom_fimbrial"/>
</dbReference>
<evidence type="ECO:0000259" key="2">
    <source>
        <dbReference type="Pfam" id="PF00419"/>
    </source>
</evidence>
<dbReference type="RefSeq" id="WP_184590029.1">
    <property type="nucleotide sequence ID" value="NZ_JACHLI010000010.1"/>
</dbReference>
<gene>
    <name evidence="3" type="ORF">HNP46_002934</name>
</gene>
<feature type="signal peptide" evidence="1">
    <location>
        <begin position="1"/>
        <end position="22"/>
    </location>
</feature>
<dbReference type="SUPFAM" id="SSF49401">
    <property type="entry name" value="Bacterial adhesins"/>
    <property type="match status" value="1"/>
</dbReference>
<proteinExistence type="predicted"/>
<dbReference type="InterPro" id="IPR008966">
    <property type="entry name" value="Adhesion_dom_sf"/>
</dbReference>
<dbReference type="Pfam" id="PF00419">
    <property type="entry name" value="Fimbrial"/>
    <property type="match status" value="1"/>
</dbReference>
<feature type="domain" description="Fimbrial-type adhesion" evidence="2">
    <location>
        <begin position="27"/>
        <end position="192"/>
    </location>
</feature>
<reference evidence="3 4" key="1">
    <citation type="submission" date="2020-08" db="EMBL/GenBank/DDBJ databases">
        <title>Functional genomics of gut bacteria from endangered species of beetles.</title>
        <authorList>
            <person name="Carlos-Shanley C."/>
        </authorList>
    </citation>
    <scope>NUCLEOTIDE SEQUENCE [LARGE SCALE GENOMIC DNA]</scope>
    <source>
        <strain evidence="3 4">S00179</strain>
    </source>
</reference>
<evidence type="ECO:0000313" key="3">
    <source>
        <dbReference type="EMBL" id="MBB4864070.1"/>
    </source>
</evidence>
<dbReference type="PANTHER" id="PTHR33420">
    <property type="entry name" value="FIMBRIAL SUBUNIT ELFA-RELATED"/>
    <property type="match status" value="1"/>
</dbReference>
<organism evidence="3 4">
    <name type="scientific">Pseudomonas nitroreducens</name>
    <dbReference type="NCBI Taxonomy" id="46680"/>
    <lineage>
        <taxon>Bacteria</taxon>
        <taxon>Pseudomonadati</taxon>
        <taxon>Pseudomonadota</taxon>
        <taxon>Gammaproteobacteria</taxon>
        <taxon>Pseudomonadales</taxon>
        <taxon>Pseudomonadaceae</taxon>
        <taxon>Pseudomonas</taxon>
    </lineage>
</organism>
<comment type="caution">
    <text evidence="3">The sequence shown here is derived from an EMBL/GenBank/DDBJ whole genome shotgun (WGS) entry which is preliminary data.</text>
</comment>
<sequence>MKAFKLLLLTSAMTALAGNALAADGTINFTGEIIAASCKVGANTGAVVGGDVGHQTVDVKLGKVSADSISGTAGGGIAAGTNISLSLDCGATGKDLSNVKLAFDPASGSGLDLKNNSLLKVTGGAGGVGIGLYNDQNQLINLAANEGYTGEIVKEADDSYKATLNLRAGYVANGDTIVPGAANGTLPFTLSYE</sequence>
<dbReference type="EMBL" id="JACHLI010000010">
    <property type="protein sequence ID" value="MBB4864070.1"/>
    <property type="molecule type" value="Genomic_DNA"/>
</dbReference>
<accession>A0A7W7KJN1</accession>
<dbReference type="AlphaFoldDB" id="A0A7W7KJN1"/>
<dbReference type="GO" id="GO:0043709">
    <property type="term" value="P:cell adhesion involved in single-species biofilm formation"/>
    <property type="evidence" value="ECO:0007669"/>
    <property type="project" value="TreeGrafter"/>
</dbReference>
<dbReference type="InterPro" id="IPR050263">
    <property type="entry name" value="Bact_Fimbrial_Adh_Pro"/>
</dbReference>
<dbReference type="Proteomes" id="UP000566995">
    <property type="component" value="Unassembled WGS sequence"/>
</dbReference>